<feature type="transmembrane region" description="Helical" evidence="5">
    <location>
        <begin position="252"/>
        <end position="277"/>
    </location>
</feature>
<dbReference type="RefSeq" id="WP_042641197.1">
    <property type="nucleotide sequence ID" value="NZ_CDDF01000008.1"/>
</dbReference>
<reference evidence="8" key="1">
    <citation type="journal article" date="2019" name="Int. J. Syst. Evol. Microbiol.">
        <title>The Global Catalogue of Microorganisms (GCM) 10K type strain sequencing project: providing services to taxonomists for standard genome sequencing and annotation.</title>
        <authorList>
            <consortium name="The Broad Institute Genomics Platform"/>
            <consortium name="The Broad Institute Genome Sequencing Center for Infectious Disease"/>
            <person name="Wu L."/>
            <person name="Ma J."/>
        </authorList>
    </citation>
    <scope>NUCLEOTIDE SEQUENCE [LARGE SCALE GENOMIC DNA]</scope>
    <source>
        <strain evidence="8">KCTC 15012</strain>
    </source>
</reference>
<dbReference type="InterPro" id="IPR004837">
    <property type="entry name" value="NaCa_Exmemb"/>
</dbReference>
<feature type="domain" description="Sodium/calcium exchanger membrane region" evidence="6">
    <location>
        <begin position="188"/>
        <end position="302"/>
    </location>
</feature>
<organism evidence="7 8">
    <name type="scientific">Aeromonas eucrenophila</name>
    <dbReference type="NCBI Taxonomy" id="649"/>
    <lineage>
        <taxon>Bacteria</taxon>
        <taxon>Pseudomonadati</taxon>
        <taxon>Pseudomonadota</taxon>
        <taxon>Gammaproteobacteria</taxon>
        <taxon>Aeromonadales</taxon>
        <taxon>Aeromonadaceae</taxon>
        <taxon>Aeromonas</taxon>
    </lineage>
</organism>
<feature type="transmembrane region" description="Helical" evidence="5">
    <location>
        <begin position="187"/>
        <end position="206"/>
    </location>
</feature>
<keyword evidence="3 5" id="KW-1133">Transmembrane helix</keyword>
<keyword evidence="8" id="KW-1185">Reference proteome</keyword>
<protein>
    <submittedName>
        <fullName evidence="7">Sodium:calcium antiporter</fullName>
    </submittedName>
</protein>
<sequence length="328" mass="35744">MLITLLLFLLSAVTIYLACEYFVNGIEWTGHHFKVSQTATGSLLAALGTALPECIVTLTALLMGDAPVQQQIGIGAALGGPLVLSTIGYSAVGLTLLLYMSPEHRVMEDEVQRAIGRDQRWFVGIFLVAVALGMVTFTGKAWLAPLFVLIYLVYVRRELQQTDSHEVELPEPLKLAPGAGIPPLRKVLLQTLVALVVVALAAQLFVHQLESMGELLGLSPVLAALLLSPVATEMPELMNVLIWVRQGKHRLALANISGAMMIQGTIPKAFCLLFTPWLLDRTMMVSSLVTLLAVLMLWWGFRRGRMTAGKLAWVGLVYLGFGGWLMLA</sequence>
<evidence type="ECO:0000256" key="5">
    <source>
        <dbReference type="SAM" id="Phobius"/>
    </source>
</evidence>
<dbReference type="PANTHER" id="PTHR10846:SF8">
    <property type="entry name" value="INNER MEMBRANE PROTEIN YRBG"/>
    <property type="match status" value="1"/>
</dbReference>
<evidence type="ECO:0000259" key="6">
    <source>
        <dbReference type="Pfam" id="PF01699"/>
    </source>
</evidence>
<evidence type="ECO:0000313" key="8">
    <source>
        <dbReference type="Proteomes" id="UP001596132"/>
    </source>
</evidence>
<evidence type="ECO:0000256" key="1">
    <source>
        <dbReference type="ARBA" id="ARBA00004141"/>
    </source>
</evidence>
<feature type="transmembrane region" description="Helical" evidence="5">
    <location>
        <begin position="41"/>
        <end position="62"/>
    </location>
</feature>
<feature type="domain" description="Sodium/calcium exchanger membrane region" evidence="6">
    <location>
        <begin position="5"/>
        <end position="155"/>
    </location>
</feature>
<accession>A0ABW0YER0</accession>
<comment type="caution">
    <text evidence="7">The sequence shown here is derived from an EMBL/GenBank/DDBJ whole genome shotgun (WGS) entry which is preliminary data.</text>
</comment>
<keyword evidence="2 5" id="KW-0812">Transmembrane</keyword>
<evidence type="ECO:0000256" key="2">
    <source>
        <dbReference type="ARBA" id="ARBA00022692"/>
    </source>
</evidence>
<proteinExistence type="predicted"/>
<dbReference type="Gene3D" id="1.20.1420.30">
    <property type="entry name" value="NCX, central ion-binding region"/>
    <property type="match status" value="1"/>
</dbReference>
<comment type="subcellular location">
    <subcellularLocation>
        <location evidence="1">Membrane</location>
        <topology evidence="1">Multi-pass membrane protein</topology>
    </subcellularLocation>
</comment>
<dbReference type="PANTHER" id="PTHR10846">
    <property type="entry name" value="SODIUM/POTASSIUM/CALCIUM EXCHANGER"/>
    <property type="match status" value="1"/>
</dbReference>
<dbReference type="Pfam" id="PF01699">
    <property type="entry name" value="Na_Ca_ex"/>
    <property type="match status" value="2"/>
</dbReference>
<evidence type="ECO:0000256" key="4">
    <source>
        <dbReference type="ARBA" id="ARBA00023136"/>
    </source>
</evidence>
<name>A0ABW0YER0_9GAMM</name>
<feature type="transmembrane region" description="Helical" evidence="5">
    <location>
        <begin position="121"/>
        <end position="154"/>
    </location>
</feature>
<feature type="transmembrane region" description="Helical" evidence="5">
    <location>
        <begin position="308"/>
        <end position="327"/>
    </location>
</feature>
<dbReference type="EMBL" id="JBHSPP010000008">
    <property type="protein sequence ID" value="MFC5706109.1"/>
    <property type="molecule type" value="Genomic_DNA"/>
</dbReference>
<evidence type="ECO:0000256" key="3">
    <source>
        <dbReference type="ARBA" id="ARBA00022989"/>
    </source>
</evidence>
<feature type="transmembrane region" description="Helical" evidence="5">
    <location>
        <begin position="74"/>
        <end position="101"/>
    </location>
</feature>
<gene>
    <name evidence="7" type="ORF">ACFPVW_08560</name>
</gene>
<dbReference type="InterPro" id="IPR004481">
    <property type="entry name" value="K/Na/Ca-exchanger"/>
</dbReference>
<dbReference type="Proteomes" id="UP001596132">
    <property type="component" value="Unassembled WGS sequence"/>
</dbReference>
<keyword evidence="4 5" id="KW-0472">Membrane</keyword>
<evidence type="ECO:0000313" key="7">
    <source>
        <dbReference type="EMBL" id="MFC5706109.1"/>
    </source>
</evidence>
<feature type="transmembrane region" description="Helical" evidence="5">
    <location>
        <begin position="283"/>
        <end position="301"/>
    </location>
</feature>
<dbReference type="InterPro" id="IPR044880">
    <property type="entry name" value="NCX_ion-bd_dom_sf"/>
</dbReference>